<proteinExistence type="predicted"/>
<feature type="signal peptide" evidence="2">
    <location>
        <begin position="1"/>
        <end position="23"/>
    </location>
</feature>
<accession>A0A8H5FII4</accession>
<feature type="compositionally biased region" description="Low complexity" evidence="1">
    <location>
        <begin position="178"/>
        <end position="190"/>
    </location>
</feature>
<evidence type="ECO:0000313" key="3">
    <source>
        <dbReference type="EMBL" id="KAF5338066.1"/>
    </source>
</evidence>
<dbReference type="OrthoDB" id="10365847at2759"/>
<keyword evidence="2" id="KW-0732">Signal</keyword>
<organism evidence="3 4">
    <name type="scientific">Ephemerocybe angulata</name>
    <dbReference type="NCBI Taxonomy" id="980116"/>
    <lineage>
        <taxon>Eukaryota</taxon>
        <taxon>Fungi</taxon>
        <taxon>Dikarya</taxon>
        <taxon>Basidiomycota</taxon>
        <taxon>Agaricomycotina</taxon>
        <taxon>Agaricomycetes</taxon>
        <taxon>Agaricomycetidae</taxon>
        <taxon>Agaricales</taxon>
        <taxon>Agaricineae</taxon>
        <taxon>Psathyrellaceae</taxon>
        <taxon>Ephemerocybe</taxon>
    </lineage>
</organism>
<feature type="chain" id="PRO_5034170998" evidence="2">
    <location>
        <begin position="24"/>
        <end position="207"/>
    </location>
</feature>
<gene>
    <name evidence="3" type="ORF">D9611_014187</name>
</gene>
<dbReference type="EMBL" id="JAACJK010000018">
    <property type="protein sequence ID" value="KAF5338066.1"/>
    <property type="molecule type" value="Genomic_DNA"/>
</dbReference>
<dbReference type="Proteomes" id="UP000541558">
    <property type="component" value="Unassembled WGS sequence"/>
</dbReference>
<reference evidence="3 4" key="1">
    <citation type="journal article" date="2020" name="ISME J.">
        <title>Uncovering the hidden diversity of litter-decomposition mechanisms in mushroom-forming fungi.</title>
        <authorList>
            <person name="Floudas D."/>
            <person name="Bentzer J."/>
            <person name="Ahren D."/>
            <person name="Johansson T."/>
            <person name="Persson P."/>
            <person name="Tunlid A."/>
        </authorList>
    </citation>
    <scope>NUCLEOTIDE SEQUENCE [LARGE SCALE GENOMIC DNA]</scope>
    <source>
        <strain evidence="3 4">CBS 175.51</strain>
    </source>
</reference>
<feature type="compositionally biased region" description="Basic residues" evidence="1">
    <location>
        <begin position="191"/>
        <end position="207"/>
    </location>
</feature>
<keyword evidence="4" id="KW-1185">Reference proteome</keyword>
<sequence length="207" mass="21852">MQLTHKLFFFFTIAASWILGALAIPVRPQLTPIDTSGREQNNDWWDKLPSGKEEPVTPQSANCAGKDCYPKLQNSKTFRLPPKESPWAKIKKGFNTVLSKVGLRPKTTTGRNVPARSPTRSGGAVPKAPASVNVKKPGPAKKGGNRSNAKGAQGSRGGKAGGPRKAAPVKGKGKAPTRKAAPSKAQARPAAPRKARAPGKAKPAGRK</sequence>
<feature type="region of interest" description="Disordered" evidence="1">
    <location>
        <begin position="101"/>
        <end position="207"/>
    </location>
</feature>
<protein>
    <submittedName>
        <fullName evidence="3">Uncharacterized protein</fullName>
    </submittedName>
</protein>
<name>A0A8H5FII4_9AGAR</name>
<feature type="compositionally biased region" description="Basic and acidic residues" evidence="1">
    <location>
        <begin position="36"/>
        <end position="55"/>
    </location>
</feature>
<feature type="region of interest" description="Disordered" evidence="1">
    <location>
        <begin position="34"/>
        <end position="67"/>
    </location>
</feature>
<evidence type="ECO:0000256" key="1">
    <source>
        <dbReference type="SAM" id="MobiDB-lite"/>
    </source>
</evidence>
<evidence type="ECO:0000256" key="2">
    <source>
        <dbReference type="SAM" id="SignalP"/>
    </source>
</evidence>
<evidence type="ECO:0000313" key="4">
    <source>
        <dbReference type="Proteomes" id="UP000541558"/>
    </source>
</evidence>
<comment type="caution">
    <text evidence="3">The sequence shown here is derived from an EMBL/GenBank/DDBJ whole genome shotgun (WGS) entry which is preliminary data.</text>
</comment>
<dbReference type="AlphaFoldDB" id="A0A8H5FII4"/>